<name>A0A1S3L722_SALSA</name>
<dbReference type="GeneID" id="106564842"/>
<dbReference type="Proteomes" id="UP001652741">
    <property type="component" value="Chromosome ssa12"/>
</dbReference>
<feature type="domain" description="PBZ-type" evidence="2">
    <location>
        <begin position="425"/>
        <end position="450"/>
    </location>
</feature>
<feature type="compositionally biased region" description="Basic and acidic residues" evidence="1">
    <location>
        <begin position="343"/>
        <end position="353"/>
    </location>
</feature>
<dbReference type="STRING" id="8030.ENSSSAP00000085317"/>
<feature type="compositionally biased region" description="Polar residues" evidence="1">
    <location>
        <begin position="289"/>
        <end position="302"/>
    </location>
</feature>
<reference evidence="4 5" key="1">
    <citation type="submission" date="2025-05" db="UniProtKB">
        <authorList>
            <consortium name="RefSeq"/>
        </authorList>
    </citation>
    <scope>IDENTIFICATION</scope>
</reference>
<protein>
    <submittedName>
        <fullName evidence="4 5">Aprataxin and PNK-like factor isoform X1</fullName>
    </submittedName>
</protein>
<dbReference type="GO" id="GO:0006302">
    <property type="term" value="P:double-strand break repair"/>
    <property type="evidence" value="ECO:0007669"/>
    <property type="project" value="InterPro"/>
</dbReference>
<evidence type="ECO:0000313" key="5">
    <source>
        <dbReference type="RefSeq" id="XP_013986771.2"/>
    </source>
</evidence>
<dbReference type="GO" id="GO:0035861">
    <property type="term" value="C:site of double-strand break"/>
    <property type="evidence" value="ECO:0007669"/>
    <property type="project" value="TreeGrafter"/>
</dbReference>
<dbReference type="KEGG" id="sasa:106564842"/>
<dbReference type="RefSeq" id="XP_013986771.2">
    <property type="nucleotide sequence ID" value="XM_014131296.2"/>
</dbReference>
<dbReference type="AlphaFoldDB" id="A0A1S3L722"/>
<evidence type="ECO:0000256" key="1">
    <source>
        <dbReference type="SAM" id="MobiDB-lite"/>
    </source>
</evidence>
<dbReference type="Gene3D" id="2.60.200.20">
    <property type="match status" value="1"/>
</dbReference>
<dbReference type="PANTHER" id="PTHR21315">
    <property type="entry name" value="APRATAXIN AND PNK-LIKE FACTOR-RELATED"/>
    <property type="match status" value="1"/>
</dbReference>
<feature type="domain" description="PBZ-type" evidence="2">
    <location>
        <begin position="381"/>
        <end position="406"/>
    </location>
</feature>
<dbReference type="CDD" id="cd22717">
    <property type="entry name" value="FHA_APLF"/>
    <property type="match status" value="1"/>
</dbReference>
<proteinExistence type="predicted"/>
<dbReference type="InterPro" id="IPR039253">
    <property type="entry name" value="APLF"/>
</dbReference>
<dbReference type="RefSeq" id="XP_013986770.2">
    <property type="nucleotide sequence ID" value="XM_014131295.2"/>
</dbReference>
<feature type="compositionally biased region" description="Acidic residues" evidence="1">
    <location>
        <begin position="407"/>
        <end position="424"/>
    </location>
</feature>
<gene>
    <name evidence="4 5" type="primary">aplf</name>
</gene>
<dbReference type="PaxDb" id="8030-ENSSSAP00000085317"/>
<dbReference type="InterPro" id="IPR008984">
    <property type="entry name" value="SMAD_FHA_dom_sf"/>
</dbReference>
<dbReference type="GO" id="GO:0005634">
    <property type="term" value="C:nucleus"/>
    <property type="evidence" value="ECO:0007669"/>
    <property type="project" value="TreeGrafter"/>
</dbReference>
<evidence type="ECO:0000313" key="3">
    <source>
        <dbReference type="Proteomes" id="UP001652741"/>
    </source>
</evidence>
<accession>A0A1S3L722</accession>
<feature type="compositionally biased region" description="Basic and acidic residues" evidence="1">
    <location>
        <begin position="497"/>
        <end position="517"/>
    </location>
</feature>
<dbReference type="CTD" id="200558"/>
<evidence type="ECO:0000259" key="2">
    <source>
        <dbReference type="Pfam" id="PF10283"/>
    </source>
</evidence>
<organism evidence="3 5">
    <name type="scientific">Salmo salar</name>
    <name type="common">Atlantic salmon</name>
    <dbReference type="NCBI Taxonomy" id="8030"/>
    <lineage>
        <taxon>Eukaryota</taxon>
        <taxon>Metazoa</taxon>
        <taxon>Chordata</taxon>
        <taxon>Craniata</taxon>
        <taxon>Vertebrata</taxon>
        <taxon>Euteleostomi</taxon>
        <taxon>Actinopterygii</taxon>
        <taxon>Neopterygii</taxon>
        <taxon>Teleostei</taxon>
        <taxon>Protacanthopterygii</taxon>
        <taxon>Salmoniformes</taxon>
        <taxon>Salmonidae</taxon>
        <taxon>Salmoninae</taxon>
        <taxon>Salmo</taxon>
    </lineage>
</organism>
<keyword evidence="3" id="KW-1185">Reference proteome</keyword>
<feature type="compositionally biased region" description="Acidic residues" evidence="1">
    <location>
        <begin position="307"/>
        <end position="320"/>
    </location>
</feature>
<feature type="compositionally biased region" description="Polar residues" evidence="1">
    <location>
        <begin position="146"/>
        <end position="157"/>
    </location>
</feature>
<dbReference type="SUPFAM" id="SSF49879">
    <property type="entry name" value="SMAD/FHA domain"/>
    <property type="match status" value="1"/>
</dbReference>
<dbReference type="Pfam" id="PF10283">
    <property type="entry name" value="zf-CCHH"/>
    <property type="match status" value="2"/>
</dbReference>
<dbReference type="GO" id="GO:0008408">
    <property type="term" value="F:3'-5' exonuclease activity"/>
    <property type="evidence" value="ECO:0007669"/>
    <property type="project" value="InterPro"/>
</dbReference>
<feature type="region of interest" description="Disordered" evidence="1">
    <location>
        <begin position="106"/>
        <end position="433"/>
    </location>
</feature>
<feature type="region of interest" description="Disordered" evidence="1">
    <location>
        <begin position="445"/>
        <end position="517"/>
    </location>
</feature>
<sequence>MAGFDLVPVDGGSPIHLPEGETLLGRGPFLGVSDKRVSRHHGLLENLNGQLRIKPTHVNPCFCQSSLDDLPQPLDRNQWHNLGQGDIISLLPGKYIYRVVAVGGEDGTPRNSQALQDEDEAVVKSPPASPGPSDEPAYPTRRGTGWTPSSHQQQSRLGGSVDQKEPYEQLPNPPTSNQTEAGVAEAENDKNEPKREPKKRVLPAWMTVPIASPKNTTTTTTTTKGFGNRGRGTATPTTSTNQGAAKRARYTVPLSGEEESEHSEAEPTPRKRVRRKKSDEDEDNEEEVQSTTEFKARQQVTPSKVEESEESDHFDVEEDDGEKRRGGEASTVKGSSTSTSRAEASESEDRGREPQNGQKVGKGPQGSGGVSGPAQSKARLRTTCPYGKDCYRKNPVHFQECSHPGDSDYEDSSAKDEEEEEDADRPECPYGTDCYRKNPLHWKEYKHTKKTRAKKPVSYNNDDDDDDDEFGDDDSFINDESEDIGGDSDYEPPDSDDSGKEDLKTLKKEAKAFTRSK</sequence>
<feature type="compositionally biased region" description="Acidic residues" evidence="1">
    <location>
        <begin position="461"/>
        <end position="496"/>
    </location>
</feature>
<dbReference type="InterPro" id="IPR019406">
    <property type="entry name" value="APLF_PBZ"/>
</dbReference>
<feature type="compositionally biased region" description="Basic residues" evidence="1">
    <location>
        <begin position="445"/>
        <end position="455"/>
    </location>
</feature>
<evidence type="ECO:0000313" key="4">
    <source>
        <dbReference type="RefSeq" id="XP_013986770.2"/>
    </source>
</evidence>
<dbReference type="GO" id="GO:0003906">
    <property type="term" value="F:DNA-(apurinic or apyrimidinic site) endonuclease activity"/>
    <property type="evidence" value="ECO:0007669"/>
    <property type="project" value="InterPro"/>
</dbReference>
<dbReference type="PANTHER" id="PTHR21315:SF2">
    <property type="entry name" value="APRATAXIN AND PNK-LIKE FACTOR"/>
    <property type="match status" value="1"/>
</dbReference>
<feature type="compositionally biased region" description="Polar residues" evidence="1">
    <location>
        <begin position="234"/>
        <end position="243"/>
    </location>
</feature>